<evidence type="ECO:0000313" key="3">
    <source>
        <dbReference type="EMBL" id="MFL4469528.1"/>
    </source>
</evidence>
<accession>A0ABW8UQY4</accession>
<feature type="region of interest" description="Disordered" evidence="1">
    <location>
        <begin position="78"/>
        <end position="98"/>
    </location>
</feature>
<feature type="domain" description="HTH cro/C1-type" evidence="2">
    <location>
        <begin position="24"/>
        <end position="73"/>
    </location>
</feature>
<name>A0ABW8UQY4_9RHOB</name>
<organism evidence="3 4">
    <name type="scientific">Tateyamaria armeniaca</name>
    <dbReference type="NCBI Taxonomy" id="2518930"/>
    <lineage>
        <taxon>Bacteria</taxon>
        <taxon>Pseudomonadati</taxon>
        <taxon>Pseudomonadota</taxon>
        <taxon>Alphaproteobacteria</taxon>
        <taxon>Rhodobacterales</taxon>
        <taxon>Roseobacteraceae</taxon>
        <taxon>Tateyamaria</taxon>
    </lineage>
</organism>
<dbReference type="Pfam" id="PF01381">
    <property type="entry name" value="HTH_3"/>
    <property type="match status" value="1"/>
</dbReference>
<sequence length="149" mass="16676">MRHRANMAPNIDRSFDRSLAQFAARKSKVAMSNAELSRRTGLSVNTIKTYMSGGSVRESTVQRLHEALDVYTSERQAIAEGKDTPRFEPSASQGKDADSLEAATLLHIELATNSFREAVKQRRRAGSKVADAVREEIEMEIRLLQELLK</sequence>
<dbReference type="EMBL" id="JBHDIY010000002">
    <property type="protein sequence ID" value="MFL4469528.1"/>
    <property type="molecule type" value="Genomic_DNA"/>
</dbReference>
<gene>
    <name evidence="3" type="ORF">ACERZ8_06470</name>
</gene>
<protein>
    <submittedName>
        <fullName evidence="3">Helix-turn-helix domain-containing protein</fullName>
    </submittedName>
</protein>
<reference evidence="3 4" key="1">
    <citation type="submission" date="2024-08" db="EMBL/GenBank/DDBJ databases">
        <title>Tateyamaria sp. nov., isolated from marine algae.</title>
        <authorList>
            <person name="Choi B.J."/>
            <person name="Kim J.M."/>
            <person name="Lee J.K."/>
            <person name="Choi D.G."/>
            <person name="Bayburt H."/>
            <person name="Baek J.H."/>
            <person name="Han D.M."/>
            <person name="Jeon C.O."/>
        </authorList>
    </citation>
    <scope>NUCLEOTIDE SEQUENCE [LARGE SCALE GENOMIC DNA]</scope>
    <source>
        <strain evidence="3 4">KMU-156</strain>
    </source>
</reference>
<evidence type="ECO:0000313" key="4">
    <source>
        <dbReference type="Proteomes" id="UP001627408"/>
    </source>
</evidence>
<comment type="caution">
    <text evidence="3">The sequence shown here is derived from an EMBL/GenBank/DDBJ whole genome shotgun (WGS) entry which is preliminary data.</text>
</comment>
<dbReference type="RefSeq" id="WP_407594185.1">
    <property type="nucleotide sequence ID" value="NZ_JBHDIY010000002.1"/>
</dbReference>
<dbReference type="InterPro" id="IPR010982">
    <property type="entry name" value="Lambda_DNA-bd_dom_sf"/>
</dbReference>
<evidence type="ECO:0000259" key="2">
    <source>
        <dbReference type="Pfam" id="PF01381"/>
    </source>
</evidence>
<dbReference type="InterPro" id="IPR001387">
    <property type="entry name" value="Cro/C1-type_HTH"/>
</dbReference>
<dbReference type="Proteomes" id="UP001627408">
    <property type="component" value="Unassembled WGS sequence"/>
</dbReference>
<keyword evidence="4" id="KW-1185">Reference proteome</keyword>
<evidence type="ECO:0000256" key="1">
    <source>
        <dbReference type="SAM" id="MobiDB-lite"/>
    </source>
</evidence>
<dbReference type="Gene3D" id="1.10.260.40">
    <property type="entry name" value="lambda repressor-like DNA-binding domains"/>
    <property type="match status" value="1"/>
</dbReference>
<proteinExistence type="predicted"/>